<protein>
    <submittedName>
        <fullName evidence="3">D-alanyl-D-alanine carboxypeptidase (Penicillin-binding protein 5/6)</fullName>
    </submittedName>
</protein>
<proteinExistence type="predicted"/>
<keyword evidence="4" id="KW-1185">Reference proteome</keyword>
<keyword evidence="2" id="KW-1133">Transmembrane helix</keyword>
<evidence type="ECO:0000256" key="2">
    <source>
        <dbReference type="SAM" id="Phobius"/>
    </source>
</evidence>
<dbReference type="GO" id="GO:0004180">
    <property type="term" value="F:carboxypeptidase activity"/>
    <property type="evidence" value="ECO:0007669"/>
    <property type="project" value="UniProtKB-KW"/>
</dbReference>
<evidence type="ECO:0000313" key="4">
    <source>
        <dbReference type="Proteomes" id="UP000198967"/>
    </source>
</evidence>
<gene>
    <name evidence="3" type="ORF">SAMN05216377_102469</name>
</gene>
<feature type="region of interest" description="Disordered" evidence="1">
    <location>
        <begin position="24"/>
        <end position="52"/>
    </location>
</feature>
<dbReference type="AlphaFoldDB" id="A0A1G7GVD6"/>
<keyword evidence="3" id="KW-0121">Carboxypeptidase</keyword>
<evidence type="ECO:0000256" key="1">
    <source>
        <dbReference type="SAM" id="MobiDB-lite"/>
    </source>
</evidence>
<evidence type="ECO:0000313" key="3">
    <source>
        <dbReference type="EMBL" id="SDE92075.1"/>
    </source>
</evidence>
<keyword evidence="2" id="KW-0812">Transmembrane</keyword>
<accession>A0A1G7GVD6</accession>
<feature type="compositionally biased region" description="Low complexity" evidence="1">
    <location>
        <begin position="40"/>
        <end position="49"/>
    </location>
</feature>
<name>A0A1G7GVD6_PSEOR</name>
<keyword evidence="3" id="KW-0378">Hydrolase</keyword>
<reference evidence="3 4" key="1">
    <citation type="submission" date="2016-10" db="EMBL/GenBank/DDBJ databases">
        <authorList>
            <person name="de Groot N.N."/>
        </authorList>
    </citation>
    <scope>NUCLEOTIDE SEQUENCE [LARGE SCALE GENOMIC DNA]</scope>
    <source>
        <strain evidence="3 4">CGMCC 4.3143</strain>
    </source>
</reference>
<organism evidence="3 4">
    <name type="scientific">Pseudonocardia oroxyli</name>
    <dbReference type="NCBI Taxonomy" id="366584"/>
    <lineage>
        <taxon>Bacteria</taxon>
        <taxon>Bacillati</taxon>
        <taxon>Actinomycetota</taxon>
        <taxon>Actinomycetes</taxon>
        <taxon>Pseudonocardiales</taxon>
        <taxon>Pseudonocardiaceae</taxon>
        <taxon>Pseudonocardia</taxon>
    </lineage>
</organism>
<keyword evidence="3" id="KW-0645">Protease</keyword>
<sequence length="79" mass="8042">MRMVGQAAALLDYGFALPATTPVGTLVDARPAPPTPPAPAAAAPEQPTPGRTDFPIWLATAAAVLALGVAATAVLRRRR</sequence>
<feature type="transmembrane region" description="Helical" evidence="2">
    <location>
        <begin position="54"/>
        <end position="75"/>
    </location>
</feature>
<dbReference type="EMBL" id="FNBE01000002">
    <property type="protein sequence ID" value="SDE92075.1"/>
    <property type="molecule type" value="Genomic_DNA"/>
</dbReference>
<dbReference type="Proteomes" id="UP000198967">
    <property type="component" value="Unassembled WGS sequence"/>
</dbReference>
<keyword evidence="2" id="KW-0472">Membrane</keyword>